<evidence type="ECO:0000256" key="5">
    <source>
        <dbReference type="ARBA" id="ARBA00023157"/>
    </source>
</evidence>
<dbReference type="InParanoid" id="A0A1S3HKB1"/>
<feature type="disulfide bond" evidence="7">
    <location>
        <begin position="212"/>
        <end position="221"/>
    </location>
</feature>
<reference evidence="12" key="1">
    <citation type="submission" date="2025-08" db="UniProtKB">
        <authorList>
            <consortium name="RefSeq"/>
        </authorList>
    </citation>
    <scope>IDENTIFICATION</scope>
    <source>
        <tissue evidence="12">Gonads</tissue>
    </source>
</reference>
<feature type="disulfide bond" evidence="7">
    <location>
        <begin position="290"/>
        <end position="300"/>
    </location>
</feature>
<proteinExistence type="predicted"/>
<evidence type="ECO:0000256" key="4">
    <source>
        <dbReference type="ARBA" id="ARBA00022729"/>
    </source>
</evidence>
<dbReference type="PROSITE" id="PS50026">
    <property type="entry name" value="EGF_3"/>
    <property type="match status" value="4"/>
</dbReference>
<dbReference type="InterPro" id="IPR050969">
    <property type="entry name" value="Dev_Signal_Modulators"/>
</dbReference>
<keyword evidence="7" id="KW-0245">EGF-like domain</keyword>
<dbReference type="SMART" id="SM00469">
    <property type="entry name" value="WIF"/>
    <property type="match status" value="1"/>
</dbReference>
<feature type="disulfide bond" evidence="7">
    <location>
        <begin position="322"/>
        <end position="332"/>
    </location>
</feature>
<name>A0A1S3HKB1_LINAN</name>
<feature type="signal peptide" evidence="8">
    <location>
        <begin position="1"/>
        <end position="19"/>
    </location>
</feature>
<evidence type="ECO:0000256" key="3">
    <source>
        <dbReference type="ARBA" id="ARBA00022525"/>
    </source>
</evidence>
<keyword evidence="2" id="KW-0217">Developmental protein</keyword>
<sequence>MIGLVFLLCLSMVYGGTEARVRRFDRQRSGQHLSDQTSGQHSRQLNLYIDEEQVEQYVGIPLQIFIIEAGTVVPFLKMPEFADHFPVIPPEIDMVNLTWEAKNGKYTYWFEVLSSSRQSIMYNPLLSIPAVGYVPAETTVFQIAIPCTGRGRGIATVRIVLHVMDVHNRPIPGSPIEVRLQKQCNSFRDEKPKCDERCENGGICDGQGQCQCPTGYSGKKCELVDCNPGCQNKGLCVSPNVCKCVSGYEGKRCEIKMCTEPCLNGGSCVGPSKCVCQSGFYGERCQHSRCLYPCSHGGTCAGKDVCSCPSGYTGRFCELPVCQRGCGPHGMCVDVDICMCEFGWYGRYCNKNVYNRRNSRREKRRRSRDYS</sequence>
<evidence type="ECO:0000256" key="1">
    <source>
        <dbReference type="ARBA" id="ARBA00004613"/>
    </source>
</evidence>
<feature type="disulfide bond" evidence="7">
    <location>
        <begin position="276"/>
        <end position="285"/>
    </location>
</feature>
<dbReference type="InterPro" id="IPR038677">
    <property type="entry name" value="WIF_sf"/>
</dbReference>
<dbReference type="GO" id="GO:0009986">
    <property type="term" value="C:cell surface"/>
    <property type="evidence" value="ECO:0007669"/>
    <property type="project" value="TreeGrafter"/>
</dbReference>
<dbReference type="RefSeq" id="XP_013385434.1">
    <property type="nucleotide sequence ID" value="XM_013529980.2"/>
</dbReference>
<dbReference type="Pfam" id="PF25024">
    <property type="entry name" value="EGF_TEN"/>
    <property type="match status" value="1"/>
</dbReference>
<feature type="disulfide bond" evidence="7">
    <location>
        <begin position="340"/>
        <end position="349"/>
    </location>
</feature>
<organism evidence="11 12">
    <name type="scientific">Lingula anatina</name>
    <name type="common">Brachiopod</name>
    <name type="synonym">Lingula unguis</name>
    <dbReference type="NCBI Taxonomy" id="7574"/>
    <lineage>
        <taxon>Eukaryota</taxon>
        <taxon>Metazoa</taxon>
        <taxon>Spiralia</taxon>
        <taxon>Lophotrochozoa</taxon>
        <taxon>Brachiopoda</taxon>
        <taxon>Linguliformea</taxon>
        <taxon>Lingulata</taxon>
        <taxon>Lingulida</taxon>
        <taxon>Linguloidea</taxon>
        <taxon>Lingulidae</taxon>
        <taxon>Lingula</taxon>
    </lineage>
</organism>
<dbReference type="InterPro" id="IPR000742">
    <property type="entry name" value="EGF"/>
</dbReference>
<dbReference type="Pfam" id="PF02019">
    <property type="entry name" value="WIF"/>
    <property type="match status" value="1"/>
</dbReference>
<dbReference type="Proteomes" id="UP000085678">
    <property type="component" value="Unplaced"/>
</dbReference>
<dbReference type="OrthoDB" id="10045365at2759"/>
<evidence type="ECO:0000259" key="10">
    <source>
        <dbReference type="PROSITE" id="PS50814"/>
    </source>
</evidence>
<evidence type="ECO:0000259" key="9">
    <source>
        <dbReference type="PROSITE" id="PS50026"/>
    </source>
</evidence>
<feature type="domain" description="WIF" evidence="10">
    <location>
        <begin position="47"/>
        <end position="184"/>
    </location>
</feature>
<evidence type="ECO:0000256" key="7">
    <source>
        <dbReference type="PROSITE-ProRule" id="PRU00076"/>
    </source>
</evidence>
<feature type="domain" description="EGF-like" evidence="9">
    <location>
        <begin position="287"/>
        <end position="318"/>
    </location>
</feature>
<dbReference type="Gene3D" id="2.10.25.10">
    <property type="entry name" value="Laminin"/>
    <property type="match status" value="4"/>
</dbReference>
<dbReference type="InterPro" id="IPR003306">
    <property type="entry name" value="WIF"/>
</dbReference>
<feature type="domain" description="EGF-like" evidence="9">
    <location>
        <begin position="190"/>
        <end position="222"/>
    </location>
</feature>
<dbReference type="PROSITE" id="PS50814">
    <property type="entry name" value="WIF"/>
    <property type="match status" value="1"/>
</dbReference>
<feature type="disulfide bond" evidence="7">
    <location>
        <begin position="194"/>
        <end position="204"/>
    </location>
</feature>
<dbReference type="SUPFAM" id="SSF57196">
    <property type="entry name" value="EGF/Laminin"/>
    <property type="match status" value="3"/>
</dbReference>
<feature type="domain" description="EGF-like" evidence="9">
    <location>
        <begin position="319"/>
        <end position="350"/>
    </location>
</feature>
<dbReference type="OMA" id="CKKALCY"/>
<dbReference type="Gene3D" id="2.60.40.2170">
    <property type="entry name" value="Wnt, WIF domain"/>
    <property type="match status" value="1"/>
</dbReference>
<evidence type="ECO:0000256" key="6">
    <source>
        <dbReference type="ARBA" id="ARBA00023180"/>
    </source>
</evidence>
<dbReference type="STRING" id="7574.A0A1S3HKB1"/>
<comment type="caution">
    <text evidence="7">Lacks conserved residue(s) required for the propagation of feature annotation.</text>
</comment>
<dbReference type="PROSITE" id="PS00022">
    <property type="entry name" value="EGF_1"/>
    <property type="match status" value="4"/>
</dbReference>
<dbReference type="PROSITE" id="PS01186">
    <property type="entry name" value="EGF_2"/>
    <property type="match status" value="4"/>
</dbReference>
<dbReference type="KEGG" id="lak:106155243"/>
<evidence type="ECO:0000313" key="11">
    <source>
        <dbReference type="Proteomes" id="UP000085678"/>
    </source>
</evidence>
<keyword evidence="5 7" id="KW-1015">Disulfide bond</keyword>
<feature type="disulfide bond" evidence="7">
    <location>
        <begin position="308"/>
        <end position="317"/>
    </location>
</feature>
<dbReference type="PANTHER" id="PTHR14949:SF32">
    <property type="entry name" value="WNT INHIBITORY FACTOR 1"/>
    <property type="match status" value="1"/>
</dbReference>
<dbReference type="GeneID" id="106155243"/>
<dbReference type="GO" id="GO:0005576">
    <property type="term" value="C:extracellular region"/>
    <property type="evidence" value="ECO:0007669"/>
    <property type="project" value="UniProtKB-SubCell"/>
</dbReference>
<protein>
    <submittedName>
        <fullName evidence="12">Wnt inhibitory factor 1-like</fullName>
    </submittedName>
</protein>
<evidence type="ECO:0000256" key="2">
    <source>
        <dbReference type="ARBA" id="ARBA00022473"/>
    </source>
</evidence>
<keyword evidence="3" id="KW-0964">Secreted</keyword>
<dbReference type="PANTHER" id="PTHR14949">
    <property type="entry name" value="EGF-LIKE-DOMAIN, MULTIPLE 7, 8"/>
    <property type="match status" value="1"/>
</dbReference>
<feature type="disulfide bond" evidence="7">
    <location>
        <begin position="258"/>
        <end position="268"/>
    </location>
</feature>
<comment type="subcellular location">
    <subcellularLocation>
        <location evidence="1">Secreted</location>
    </subcellularLocation>
</comment>
<dbReference type="SMART" id="SM00181">
    <property type="entry name" value="EGF"/>
    <property type="match status" value="5"/>
</dbReference>
<dbReference type="AlphaFoldDB" id="A0A1S3HKB1"/>
<evidence type="ECO:0000313" key="12">
    <source>
        <dbReference type="RefSeq" id="XP_013385434.1"/>
    </source>
</evidence>
<feature type="chain" id="PRO_5010360008" evidence="8">
    <location>
        <begin position="20"/>
        <end position="371"/>
    </location>
</feature>
<accession>A0A1S3HKB1</accession>
<keyword evidence="11" id="KW-1185">Reference proteome</keyword>
<gene>
    <name evidence="12" type="primary">LOC106155243</name>
</gene>
<dbReference type="GO" id="GO:0005102">
    <property type="term" value="F:signaling receptor binding"/>
    <property type="evidence" value="ECO:0007669"/>
    <property type="project" value="TreeGrafter"/>
</dbReference>
<evidence type="ECO:0000256" key="8">
    <source>
        <dbReference type="SAM" id="SignalP"/>
    </source>
</evidence>
<keyword evidence="6" id="KW-0325">Glycoprotein</keyword>
<keyword evidence="4 8" id="KW-0732">Signal</keyword>
<feature type="domain" description="EGF-like" evidence="9">
    <location>
        <begin position="254"/>
        <end position="286"/>
    </location>
</feature>